<sequence>MSDAAEIINTIKGADGRFTPQSIERNERTAQGLVPKLLKVAGKIPFADDLAAAYFAARDPETPMKAKGVLFAAAAYFVMPVDLLPDFIAGLGFTDDATVLATALGIVGMHVKDTHRGMARRLLRLPEPVKQSD</sequence>
<keyword evidence="4" id="KW-0472">Membrane</keyword>
<dbReference type="Pfam" id="PF06803">
    <property type="entry name" value="DUF1232"/>
    <property type="match status" value="1"/>
</dbReference>
<gene>
    <name evidence="5" type="ORF">HY3_09920</name>
</gene>
<dbReference type="eggNOG" id="COG3339">
    <property type="taxonomic scope" value="Bacteria"/>
</dbReference>
<evidence type="ECO:0000256" key="2">
    <source>
        <dbReference type="ARBA" id="ARBA00022692"/>
    </source>
</evidence>
<keyword evidence="6" id="KW-1185">Reference proteome</keyword>
<keyword evidence="2" id="KW-0812">Transmembrane</keyword>
<evidence type="ECO:0000256" key="3">
    <source>
        <dbReference type="ARBA" id="ARBA00022989"/>
    </source>
</evidence>
<evidence type="ECO:0000313" key="5">
    <source>
        <dbReference type="EMBL" id="RAN34807.1"/>
    </source>
</evidence>
<name>A0A062U6Q8_9PROT</name>
<evidence type="ECO:0000256" key="1">
    <source>
        <dbReference type="ARBA" id="ARBA00004127"/>
    </source>
</evidence>
<dbReference type="InterPro" id="IPR010652">
    <property type="entry name" value="DUF1232"/>
</dbReference>
<evidence type="ECO:0000256" key="4">
    <source>
        <dbReference type="ARBA" id="ARBA00023136"/>
    </source>
</evidence>
<dbReference type="GO" id="GO:0012505">
    <property type="term" value="C:endomembrane system"/>
    <property type="evidence" value="ECO:0007669"/>
    <property type="project" value="UniProtKB-SubCell"/>
</dbReference>
<dbReference type="EMBL" id="AWFB01000008">
    <property type="protein sequence ID" value="RAN34807.1"/>
    <property type="molecule type" value="Genomic_DNA"/>
</dbReference>
<accession>A0A062U6Q8</accession>
<proteinExistence type="predicted"/>
<keyword evidence="3" id="KW-1133">Transmembrane helix</keyword>
<evidence type="ECO:0000313" key="6">
    <source>
        <dbReference type="Proteomes" id="UP000249123"/>
    </source>
</evidence>
<dbReference type="STRING" id="1280941.HY2_08805"/>
<dbReference type="Proteomes" id="UP000249123">
    <property type="component" value="Unassembled WGS sequence"/>
</dbReference>
<dbReference type="AlphaFoldDB" id="A0A062U6Q8"/>
<dbReference type="OrthoDB" id="9813247at2"/>
<comment type="subcellular location">
    <subcellularLocation>
        <location evidence="1">Endomembrane system</location>
        <topology evidence="1">Multi-pass membrane protein</topology>
    </subcellularLocation>
</comment>
<organism evidence="5 6">
    <name type="scientific">Hyphomonas pacifica</name>
    <dbReference type="NCBI Taxonomy" id="1280941"/>
    <lineage>
        <taxon>Bacteria</taxon>
        <taxon>Pseudomonadati</taxon>
        <taxon>Pseudomonadota</taxon>
        <taxon>Alphaproteobacteria</taxon>
        <taxon>Hyphomonadales</taxon>
        <taxon>Hyphomonadaceae</taxon>
        <taxon>Hyphomonas</taxon>
    </lineage>
</organism>
<dbReference type="RefSeq" id="WP_034824603.1">
    <property type="nucleotide sequence ID" value="NZ_AWFA01000006.1"/>
</dbReference>
<comment type="caution">
    <text evidence="5">The sequence shown here is derived from an EMBL/GenBank/DDBJ whole genome shotgun (WGS) entry which is preliminary data.</text>
</comment>
<protein>
    <submittedName>
        <fullName evidence="5">Uncharacterized protein</fullName>
    </submittedName>
</protein>
<reference evidence="5 6" key="1">
    <citation type="submission" date="2013-04" db="EMBL/GenBank/DDBJ databases">
        <title>Hyphomonas sp. T24B3 Genome Sequencing.</title>
        <authorList>
            <person name="Lai Q."/>
            <person name="Shao Z."/>
        </authorList>
    </citation>
    <scope>NUCLEOTIDE SEQUENCE [LARGE SCALE GENOMIC DNA]</scope>
    <source>
        <strain evidence="5 6">T24B3</strain>
    </source>
</reference>